<evidence type="ECO:0000256" key="7">
    <source>
        <dbReference type="ARBA" id="ARBA00042761"/>
    </source>
</evidence>
<evidence type="ECO:0000256" key="4">
    <source>
        <dbReference type="ARBA" id="ARBA00022839"/>
    </source>
</evidence>
<dbReference type="InterPro" id="IPR002562">
    <property type="entry name" value="3'-5'_exonuclease_dom"/>
</dbReference>
<dbReference type="InterPro" id="IPR051132">
    <property type="entry name" value="3-5_Exonuclease_domain"/>
</dbReference>
<dbReference type="InterPro" id="IPR036397">
    <property type="entry name" value="RNaseH_sf"/>
</dbReference>
<dbReference type="PANTHER" id="PTHR13620">
    <property type="entry name" value="3-5 EXONUCLEASE"/>
    <property type="match status" value="1"/>
</dbReference>
<keyword evidence="4 9" id="KW-0269">Exonuclease</keyword>
<evidence type="ECO:0000256" key="1">
    <source>
        <dbReference type="ARBA" id="ARBA00022722"/>
    </source>
</evidence>
<dbReference type="GO" id="GO:0004527">
    <property type="term" value="F:exonuclease activity"/>
    <property type="evidence" value="ECO:0007669"/>
    <property type="project" value="UniProtKB-KW"/>
</dbReference>
<evidence type="ECO:0000256" key="6">
    <source>
        <dbReference type="ARBA" id="ARBA00040531"/>
    </source>
</evidence>
<dbReference type="SMART" id="SM00474">
    <property type="entry name" value="35EXOc"/>
    <property type="match status" value="1"/>
</dbReference>
<evidence type="ECO:0000256" key="3">
    <source>
        <dbReference type="ARBA" id="ARBA00022801"/>
    </source>
</evidence>
<dbReference type="Proteomes" id="UP001158049">
    <property type="component" value="Unassembled WGS sequence"/>
</dbReference>
<keyword evidence="1" id="KW-0540">Nuclease</keyword>
<gene>
    <name evidence="9" type="ORF">SAMN06295970_11394</name>
</gene>
<dbReference type="Gene3D" id="3.30.420.10">
    <property type="entry name" value="Ribonuclease H-like superfamily/Ribonuclease H"/>
    <property type="match status" value="1"/>
</dbReference>
<dbReference type="InterPro" id="IPR012337">
    <property type="entry name" value="RNaseH-like_sf"/>
</dbReference>
<sequence>MNGVGELDEAAALPAYAGLSVAQVTVVASSAAAAAARAVLEAADALGFDTESRPTFTRGQVSSGPHLVQLATDSHCFLYQVDHLHALDALGDLEALLASPQLVKAGFGLGDDLRRLTSKCGIACAGTVDLAQRLRTGRNAVGVKSAVADLLGQQLQKSKKVATTNWASRVLSERQILYAANDAHAALRVYRAWMARGAPER</sequence>
<keyword evidence="2" id="KW-0479">Metal-binding</keyword>
<evidence type="ECO:0000256" key="5">
    <source>
        <dbReference type="ARBA" id="ARBA00022842"/>
    </source>
</evidence>
<name>A0ABY1QEB5_9BURK</name>
<dbReference type="RefSeq" id="WP_283443444.1">
    <property type="nucleotide sequence ID" value="NZ_FXUL01000013.1"/>
</dbReference>
<dbReference type="EMBL" id="FXUL01000013">
    <property type="protein sequence ID" value="SMP68050.1"/>
    <property type="molecule type" value="Genomic_DNA"/>
</dbReference>
<comment type="caution">
    <text evidence="9">The sequence shown here is derived from an EMBL/GenBank/DDBJ whole genome shotgun (WGS) entry which is preliminary data.</text>
</comment>
<dbReference type="Pfam" id="PF01612">
    <property type="entry name" value="DNA_pol_A_exo1"/>
    <property type="match status" value="1"/>
</dbReference>
<dbReference type="PANTHER" id="PTHR13620:SF109">
    <property type="entry name" value="3'-5' EXONUCLEASE"/>
    <property type="match status" value="1"/>
</dbReference>
<evidence type="ECO:0000259" key="8">
    <source>
        <dbReference type="SMART" id="SM00474"/>
    </source>
</evidence>
<feature type="domain" description="3'-5' exonuclease" evidence="8">
    <location>
        <begin position="24"/>
        <end position="198"/>
    </location>
</feature>
<keyword evidence="10" id="KW-1185">Reference proteome</keyword>
<accession>A0ABY1QEB5</accession>
<dbReference type="SUPFAM" id="SSF53098">
    <property type="entry name" value="Ribonuclease H-like"/>
    <property type="match status" value="1"/>
</dbReference>
<dbReference type="CDD" id="cd06141">
    <property type="entry name" value="WRN_exo"/>
    <property type="match status" value="1"/>
</dbReference>
<reference evidence="9 10" key="1">
    <citation type="submission" date="2017-05" db="EMBL/GenBank/DDBJ databases">
        <authorList>
            <person name="Varghese N."/>
            <person name="Submissions S."/>
        </authorList>
    </citation>
    <scope>NUCLEOTIDE SEQUENCE [LARGE SCALE GENOMIC DNA]</scope>
    <source>
        <strain evidence="9 10">DSM 26001</strain>
    </source>
</reference>
<keyword evidence="3" id="KW-0378">Hydrolase</keyword>
<protein>
    <recommendedName>
        <fullName evidence="6">3'-5' exonuclease</fullName>
    </recommendedName>
    <alternativeName>
        <fullName evidence="7">Werner Syndrome-like exonuclease</fullName>
    </alternativeName>
</protein>
<evidence type="ECO:0000313" key="9">
    <source>
        <dbReference type="EMBL" id="SMP68050.1"/>
    </source>
</evidence>
<evidence type="ECO:0000313" key="10">
    <source>
        <dbReference type="Proteomes" id="UP001158049"/>
    </source>
</evidence>
<evidence type="ECO:0000256" key="2">
    <source>
        <dbReference type="ARBA" id="ARBA00022723"/>
    </source>
</evidence>
<proteinExistence type="predicted"/>
<keyword evidence="5" id="KW-0460">Magnesium</keyword>
<organism evidence="9 10">
    <name type="scientific">Noviherbaspirillum suwonense</name>
    <dbReference type="NCBI Taxonomy" id="1224511"/>
    <lineage>
        <taxon>Bacteria</taxon>
        <taxon>Pseudomonadati</taxon>
        <taxon>Pseudomonadota</taxon>
        <taxon>Betaproteobacteria</taxon>
        <taxon>Burkholderiales</taxon>
        <taxon>Oxalobacteraceae</taxon>
        <taxon>Noviherbaspirillum</taxon>
    </lineage>
</organism>